<accession>A0A1T4LY02</accession>
<evidence type="ECO:0000313" key="1">
    <source>
        <dbReference type="EMBL" id="SJZ59552.1"/>
    </source>
</evidence>
<dbReference type="Proteomes" id="UP000190625">
    <property type="component" value="Unassembled WGS sequence"/>
</dbReference>
<dbReference type="STRING" id="142842.SAMN02745118_01290"/>
<evidence type="ECO:0000313" key="2">
    <source>
        <dbReference type="Proteomes" id="UP000190625"/>
    </source>
</evidence>
<name>A0A1T4LY02_9FIRM</name>
<organism evidence="1 2">
    <name type="scientific">Selenihalanaerobacter shriftii</name>
    <dbReference type="NCBI Taxonomy" id="142842"/>
    <lineage>
        <taxon>Bacteria</taxon>
        <taxon>Bacillati</taxon>
        <taxon>Bacillota</taxon>
        <taxon>Clostridia</taxon>
        <taxon>Halanaerobiales</taxon>
        <taxon>Halobacteroidaceae</taxon>
        <taxon>Selenihalanaerobacter</taxon>
    </lineage>
</organism>
<proteinExistence type="predicted"/>
<sequence length="100" mass="11482">MKKSIIILCIAVLVLYITNPTPVEFSNWLDEEISKQTEDSNILEKGLANLIEKPLIKSSANHKNYYLFTVFKVENKYYNEIVVIGVLDNFIKIKGSFTPK</sequence>
<gene>
    <name evidence="1" type="ORF">SAMN02745118_01290</name>
</gene>
<protein>
    <recommendedName>
        <fullName evidence="3">DUF4359 domain-containing protein</fullName>
    </recommendedName>
</protein>
<dbReference type="OrthoDB" id="2878657at2"/>
<dbReference type="AlphaFoldDB" id="A0A1T4LY02"/>
<keyword evidence="2" id="KW-1185">Reference proteome</keyword>
<dbReference type="RefSeq" id="WP_078809774.1">
    <property type="nucleotide sequence ID" value="NZ_FUWM01000009.1"/>
</dbReference>
<reference evidence="2" key="1">
    <citation type="submission" date="2017-02" db="EMBL/GenBank/DDBJ databases">
        <authorList>
            <person name="Varghese N."/>
            <person name="Submissions S."/>
        </authorList>
    </citation>
    <scope>NUCLEOTIDE SEQUENCE [LARGE SCALE GENOMIC DNA]</scope>
    <source>
        <strain evidence="2">ATCC BAA-73</strain>
    </source>
</reference>
<dbReference type="EMBL" id="FUWM01000009">
    <property type="protein sequence ID" value="SJZ59552.1"/>
    <property type="molecule type" value="Genomic_DNA"/>
</dbReference>
<evidence type="ECO:0008006" key="3">
    <source>
        <dbReference type="Google" id="ProtNLM"/>
    </source>
</evidence>